<dbReference type="Proteomes" id="UP000799438">
    <property type="component" value="Unassembled WGS sequence"/>
</dbReference>
<evidence type="ECO:0000313" key="3">
    <source>
        <dbReference type="Proteomes" id="UP000799438"/>
    </source>
</evidence>
<proteinExistence type="predicted"/>
<dbReference type="RefSeq" id="XP_033400931.1">
    <property type="nucleotide sequence ID" value="XM_033535337.1"/>
</dbReference>
<evidence type="ECO:0000256" key="1">
    <source>
        <dbReference type="SAM" id="SignalP"/>
    </source>
</evidence>
<keyword evidence="3" id="KW-1185">Reference proteome</keyword>
<dbReference type="AlphaFoldDB" id="A0A6A6BM70"/>
<organism evidence="2 3">
    <name type="scientific">Aplosporella prunicola CBS 121167</name>
    <dbReference type="NCBI Taxonomy" id="1176127"/>
    <lineage>
        <taxon>Eukaryota</taxon>
        <taxon>Fungi</taxon>
        <taxon>Dikarya</taxon>
        <taxon>Ascomycota</taxon>
        <taxon>Pezizomycotina</taxon>
        <taxon>Dothideomycetes</taxon>
        <taxon>Dothideomycetes incertae sedis</taxon>
        <taxon>Botryosphaeriales</taxon>
        <taxon>Aplosporellaceae</taxon>
        <taxon>Aplosporella</taxon>
    </lineage>
</organism>
<dbReference type="EMBL" id="ML995478">
    <property type="protein sequence ID" value="KAF2145219.1"/>
    <property type="molecule type" value="Genomic_DNA"/>
</dbReference>
<keyword evidence="1" id="KW-0732">Signal</keyword>
<reference evidence="2" key="1">
    <citation type="journal article" date="2020" name="Stud. Mycol.">
        <title>101 Dothideomycetes genomes: a test case for predicting lifestyles and emergence of pathogens.</title>
        <authorList>
            <person name="Haridas S."/>
            <person name="Albert R."/>
            <person name="Binder M."/>
            <person name="Bloem J."/>
            <person name="Labutti K."/>
            <person name="Salamov A."/>
            <person name="Andreopoulos B."/>
            <person name="Baker S."/>
            <person name="Barry K."/>
            <person name="Bills G."/>
            <person name="Bluhm B."/>
            <person name="Cannon C."/>
            <person name="Castanera R."/>
            <person name="Culley D."/>
            <person name="Daum C."/>
            <person name="Ezra D."/>
            <person name="Gonzalez J."/>
            <person name="Henrissat B."/>
            <person name="Kuo A."/>
            <person name="Liang C."/>
            <person name="Lipzen A."/>
            <person name="Lutzoni F."/>
            <person name="Magnuson J."/>
            <person name="Mondo S."/>
            <person name="Nolan M."/>
            <person name="Ohm R."/>
            <person name="Pangilinan J."/>
            <person name="Park H.-J."/>
            <person name="Ramirez L."/>
            <person name="Alfaro M."/>
            <person name="Sun H."/>
            <person name="Tritt A."/>
            <person name="Yoshinaga Y."/>
            <person name="Zwiers L.-H."/>
            <person name="Turgeon B."/>
            <person name="Goodwin S."/>
            <person name="Spatafora J."/>
            <person name="Crous P."/>
            <person name="Grigoriev I."/>
        </authorList>
    </citation>
    <scope>NUCLEOTIDE SEQUENCE</scope>
    <source>
        <strain evidence="2">CBS 121167</strain>
    </source>
</reference>
<feature type="chain" id="PRO_5025399667" description="Secreted protein" evidence="1">
    <location>
        <begin position="22"/>
        <end position="78"/>
    </location>
</feature>
<feature type="signal peptide" evidence="1">
    <location>
        <begin position="1"/>
        <end position="21"/>
    </location>
</feature>
<evidence type="ECO:0000313" key="2">
    <source>
        <dbReference type="EMBL" id="KAF2145219.1"/>
    </source>
</evidence>
<gene>
    <name evidence="2" type="ORF">K452DRAFT_136479</name>
</gene>
<name>A0A6A6BM70_9PEZI</name>
<evidence type="ECO:0008006" key="4">
    <source>
        <dbReference type="Google" id="ProtNLM"/>
    </source>
</evidence>
<dbReference type="GeneID" id="54292831"/>
<sequence>MVGNWWWGIGCTLLLFWRVGSRVGRFDKRCNDYAIMPPSWFSDFLFGWERVYKLDHCIFAVSGLWGNYFPYRRVKFST</sequence>
<protein>
    <recommendedName>
        <fullName evidence="4">Secreted protein</fullName>
    </recommendedName>
</protein>
<accession>A0A6A6BM70</accession>